<protein>
    <recommendedName>
        <fullName evidence="3">GIY-YIG domain-containing protein</fullName>
    </recommendedName>
</protein>
<proteinExistence type="predicted"/>
<sequence>MLPIPPDLYRWSNWLPLAGGLEVFRKIPNKKAGLYRVRTSQLDELVYIGQTGRCLRERLRALRKAAYAEVMPWNEPHTAAPNLWIWRHEEQFEYEFSFMTTSLDTPQRQGMEDYFLWRHRHERGRSTLCNYGRFHRSWTKPSNKKQGRLGGKILSGELNPAGLVSSTPLHPTGRSSDDSWMGLSWSQLKPLDISHLDLVPQHPIVYRIQDASTLEVIYIGETKKGRDRLKAHARKDWCGRFVCFSYVDDLDLSESVLRHEFEVDLIGAFFEEQGRVPLFQYLGGK</sequence>
<organism evidence="1 2">
    <name type="scientific">Vibrio europaeus</name>
    <dbReference type="NCBI Taxonomy" id="300876"/>
    <lineage>
        <taxon>Bacteria</taxon>
        <taxon>Pseudomonadati</taxon>
        <taxon>Pseudomonadota</taxon>
        <taxon>Gammaproteobacteria</taxon>
        <taxon>Vibrionales</taxon>
        <taxon>Vibrionaceae</taxon>
        <taxon>Vibrio</taxon>
        <taxon>Vibrio oreintalis group</taxon>
    </lineage>
</organism>
<name>A0ABT5GTA5_9VIBR</name>
<keyword evidence="2" id="KW-1185">Reference proteome</keyword>
<dbReference type="RefSeq" id="WP_272236434.1">
    <property type="nucleotide sequence ID" value="NZ_JAPFIM010000021.1"/>
</dbReference>
<evidence type="ECO:0000313" key="2">
    <source>
        <dbReference type="Proteomes" id="UP001150001"/>
    </source>
</evidence>
<dbReference type="Proteomes" id="UP001150001">
    <property type="component" value="Unassembled WGS sequence"/>
</dbReference>
<evidence type="ECO:0000313" key="1">
    <source>
        <dbReference type="EMBL" id="MDC5740450.1"/>
    </source>
</evidence>
<evidence type="ECO:0008006" key="3">
    <source>
        <dbReference type="Google" id="ProtNLM"/>
    </source>
</evidence>
<comment type="caution">
    <text evidence="1">The sequence shown here is derived from an EMBL/GenBank/DDBJ whole genome shotgun (WGS) entry which is preliminary data.</text>
</comment>
<accession>A0ABT5GTA5</accession>
<reference evidence="1" key="1">
    <citation type="submission" date="2022-11" db="EMBL/GenBank/DDBJ databases">
        <title>Role of the vibriolysin VemA secreted by the emergent pathogen Vibrio europaeus in the colonization of Manila clam mucus.</title>
        <authorList>
            <person name="Martinez C."/>
            <person name="Rodriguez S."/>
            <person name="Vences A."/>
            <person name="Barja J.L."/>
            <person name="Toranzo A.E."/>
            <person name="Dubert J."/>
        </authorList>
    </citation>
    <scope>NUCLEOTIDE SEQUENCE</scope>
    <source>
        <strain evidence="1">3454</strain>
    </source>
</reference>
<gene>
    <name evidence="1" type="ORF">OPW20_10250</name>
</gene>
<dbReference type="EMBL" id="JAPFIT010000013">
    <property type="protein sequence ID" value="MDC5740450.1"/>
    <property type="molecule type" value="Genomic_DNA"/>
</dbReference>